<accession>A0A084VED5</accession>
<evidence type="ECO:0000313" key="12">
    <source>
        <dbReference type="EnsemblMetazoa" id="ASIC003453-PA"/>
    </source>
</evidence>
<feature type="transmembrane region" description="Helical" evidence="10">
    <location>
        <begin position="25"/>
        <end position="42"/>
    </location>
</feature>
<evidence type="ECO:0000256" key="8">
    <source>
        <dbReference type="ARBA" id="ARBA00023170"/>
    </source>
</evidence>
<evidence type="ECO:0000313" key="11">
    <source>
        <dbReference type="EMBL" id="KFB36329.1"/>
    </source>
</evidence>
<comment type="subcellular location">
    <subcellularLocation>
        <location evidence="1">Cell membrane</location>
        <topology evidence="1">Multi-pass membrane protein</topology>
    </subcellularLocation>
</comment>
<sequence>MDTFSTSKPNVEKLFTNRKRQDHEWKRFPAVRMVLFVFRVFYVWPQKRMDPSEQFRYRLKGVAFRCTVIYLSVAAQAAYIFTIEKRQDLIDGLFVLSTQLVLILKIEFLYKNISKIQDLFYQLDAELYVSRNAEEDLPLAKARKKTSIFGMLYFMFSDGLITYWLFYALTINGLIVPSWYPFDYTSSYAVYLVILIFQTVCMLWNAAFNISWDSLVYILLSLANAQLQRLQIQLVKVRFQAKLKMITVKPVQSQPGRKDLLSSVQVDQKSAEDVYNDLLQCIIFHQKLIKFVHQVLELFGGIIVVQLFSSVFIICIAEFHLLTEVNTLGELLRGLPYLICMLLQVYQYCFHGNEISYTAQKVHQATAFVNYPDMNIKTRKLLILFQQRTAVGIPCYAKNIFKIELSNATFVAIIRSSYSFLAVLRTMIN</sequence>
<dbReference type="STRING" id="74873.A0A084VED5"/>
<dbReference type="GO" id="GO:0007165">
    <property type="term" value="P:signal transduction"/>
    <property type="evidence" value="ECO:0007669"/>
    <property type="project" value="UniProtKB-KW"/>
</dbReference>
<evidence type="ECO:0000256" key="10">
    <source>
        <dbReference type="SAM" id="Phobius"/>
    </source>
</evidence>
<organism evidence="11">
    <name type="scientific">Anopheles sinensis</name>
    <name type="common">Mosquito</name>
    <dbReference type="NCBI Taxonomy" id="74873"/>
    <lineage>
        <taxon>Eukaryota</taxon>
        <taxon>Metazoa</taxon>
        <taxon>Ecdysozoa</taxon>
        <taxon>Arthropoda</taxon>
        <taxon>Hexapoda</taxon>
        <taxon>Insecta</taxon>
        <taxon>Pterygota</taxon>
        <taxon>Neoptera</taxon>
        <taxon>Endopterygota</taxon>
        <taxon>Diptera</taxon>
        <taxon>Nematocera</taxon>
        <taxon>Culicoidea</taxon>
        <taxon>Culicidae</taxon>
        <taxon>Anophelinae</taxon>
        <taxon>Anopheles</taxon>
    </lineage>
</organism>
<reference evidence="11 13" key="1">
    <citation type="journal article" date="2014" name="BMC Genomics">
        <title>Genome sequence of Anopheles sinensis provides insight into genetics basis of mosquito competence for malaria parasites.</title>
        <authorList>
            <person name="Zhou D."/>
            <person name="Zhang D."/>
            <person name="Ding G."/>
            <person name="Shi L."/>
            <person name="Hou Q."/>
            <person name="Ye Y."/>
            <person name="Xu Y."/>
            <person name="Zhou H."/>
            <person name="Xiong C."/>
            <person name="Li S."/>
            <person name="Yu J."/>
            <person name="Hong S."/>
            <person name="Yu X."/>
            <person name="Zou P."/>
            <person name="Chen C."/>
            <person name="Chang X."/>
            <person name="Wang W."/>
            <person name="Lv Y."/>
            <person name="Sun Y."/>
            <person name="Ma L."/>
            <person name="Shen B."/>
            <person name="Zhu C."/>
        </authorList>
    </citation>
    <scope>NUCLEOTIDE SEQUENCE [LARGE SCALE GENOMIC DNA]</scope>
</reference>
<evidence type="ECO:0000256" key="9">
    <source>
        <dbReference type="ARBA" id="ARBA00023224"/>
    </source>
</evidence>
<keyword evidence="8" id="KW-0675">Receptor</keyword>
<dbReference type="Proteomes" id="UP000030765">
    <property type="component" value="Unassembled WGS sequence"/>
</dbReference>
<keyword evidence="3" id="KW-0716">Sensory transduction</keyword>
<keyword evidence="4 10" id="KW-0812">Transmembrane</keyword>
<keyword evidence="7 10" id="KW-0472">Membrane</keyword>
<evidence type="ECO:0000256" key="6">
    <source>
        <dbReference type="ARBA" id="ARBA00022989"/>
    </source>
</evidence>
<dbReference type="InterPro" id="IPR004117">
    <property type="entry name" value="7tm6_olfct_rcpt"/>
</dbReference>
<dbReference type="GO" id="GO:0004984">
    <property type="term" value="F:olfactory receptor activity"/>
    <property type="evidence" value="ECO:0007669"/>
    <property type="project" value="InterPro"/>
</dbReference>
<proteinExistence type="predicted"/>
<feature type="transmembrane region" description="Helical" evidence="10">
    <location>
        <begin position="295"/>
        <end position="322"/>
    </location>
</feature>
<evidence type="ECO:0000256" key="3">
    <source>
        <dbReference type="ARBA" id="ARBA00022606"/>
    </source>
</evidence>
<evidence type="ECO:0000256" key="5">
    <source>
        <dbReference type="ARBA" id="ARBA00022725"/>
    </source>
</evidence>
<dbReference type="VEuPathDB" id="VectorBase:ASIS014006"/>
<dbReference type="EMBL" id="KE524777">
    <property type="protein sequence ID" value="KFB36329.1"/>
    <property type="molecule type" value="Genomic_DNA"/>
</dbReference>
<dbReference type="VEuPathDB" id="VectorBase:ASIC003453"/>
<evidence type="ECO:0000256" key="7">
    <source>
        <dbReference type="ARBA" id="ARBA00023136"/>
    </source>
</evidence>
<dbReference type="Pfam" id="PF02949">
    <property type="entry name" value="7tm_6"/>
    <property type="match status" value="1"/>
</dbReference>
<dbReference type="EnsemblMetazoa" id="ASIC003453-RA">
    <property type="protein sequence ID" value="ASIC003453-PA"/>
    <property type="gene ID" value="ASIC003453"/>
</dbReference>
<feature type="transmembrane region" description="Helical" evidence="10">
    <location>
        <begin position="188"/>
        <end position="208"/>
    </location>
</feature>
<name>A0A084VED5_ANOSI</name>
<evidence type="ECO:0000256" key="2">
    <source>
        <dbReference type="ARBA" id="ARBA00022475"/>
    </source>
</evidence>
<dbReference type="AlphaFoldDB" id="A0A084VED5"/>
<protein>
    <submittedName>
        <fullName evidence="11">AGAP008333-PA-like protein</fullName>
    </submittedName>
</protein>
<gene>
    <name evidence="11" type="ORF">ZHAS_00003453</name>
</gene>
<reference evidence="12" key="2">
    <citation type="submission" date="2020-05" db="UniProtKB">
        <authorList>
            <consortium name="EnsemblMetazoa"/>
        </authorList>
    </citation>
    <scope>IDENTIFICATION</scope>
</reference>
<evidence type="ECO:0000256" key="4">
    <source>
        <dbReference type="ARBA" id="ARBA00022692"/>
    </source>
</evidence>
<dbReference type="OMA" id="CYFGDRM"/>
<keyword evidence="5" id="KW-0552">Olfaction</keyword>
<dbReference type="EMBL" id="ATLV01012270">
    <property type="status" value="NOT_ANNOTATED_CDS"/>
    <property type="molecule type" value="Genomic_DNA"/>
</dbReference>
<evidence type="ECO:0000256" key="1">
    <source>
        <dbReference type="ARBA" id="ARBA00004651"/>
    </source>
</evidence>
<dbReference type="GO" id="GO:0005886">
    <property type="term" value="C:plasma membrane"/>
    <property type="evidence" value="ECO:0007669"/>
    <property type="project" value="UniProtKB-SubCell"/>
</dbReference>
<keyword evidence="9" id="KW-0807">Transducer</keyword>
<keyword evidence="2" id="KW-1003">Cell membrane</keyword>
<feature type="transmembrane region" description="Helical" evidence="10">
    <location>
        <begin position="62"/>
        <end position="83"/>
    </location>
</feature>
<dbReference type="GO" id="GO:0005549">
    <property type="term" value="F:odorant binding"/>
    <property type="evidence" value="ECO:0007669"/>
    <property type="project" value="InterPro"/>
</dbReference>
<keyword evidence="13" id="KW-1185">Reference proteome</keyword>
<feature type="transmembrane region" description="Helical" evidence="10">
    <location>
        <begin position="151"/>
        <end position="176"/>
    </location>
</feature>
<keyword evidence="6 10" id="KW-1133">Transmembrane helix</keyword>
<dbReference type="PANTHER" id="PTHR21137">
    <property type="entry name" value="ODORANT RECEPTOR"/>
    <property type="match status" value="1"/>
</dbReference>
<dbReference type="OrthoDB" id="6597368at2759"/>
<evidence type="ECO:0000313" key="13">
    <source>
        <dbReference type="Proteomes" id="UP000030765"/>
    </source>
</evidence>
<dbReference type="PANTHER" id="PTHR21137:SF35">
    <property type="entry name" value="ODORANT RECEPTOR 19A-RELATED"/>
    <property type="match status" value="1"/>
</dbReference>